<sequence>MLAIKNCKFFADGLQVAGHNVLIDGGEIVKISTEEIPSGFNIVDAEGSYLSPGFIDLQIYGSGKDLFSAYPTAETLRQMDLDLISKGTTGFLACVATNKPEVVDLSIAAAKAYRSEARGFLGLHLEGPYINPKRRGAHIEKFICKASLDEVKRLLEYADGTVKMMTIAAELQDDEVINYLVDNGIVLSLGHSDADFEQATTAYNRGFKTTTHLFNAMPSIHHRSPNLPAAVFSHSTAMASIIADGNHVDFEIVKMSYKLLKERMFLITDAVTSCNIGPYQHQLSGEKFITPDGTLSGSNITMLQAVQNCVAHCDIPLSEAINLATLNPARLMGLNEKTGSLKVGSKADLVLLSDKLDLLKVFAEGVEHLSLIN</sequence>
<dbReference type="SUPFAM" id="SSF51338">
    <property type="entry name" value="Composite domain of metallo-dependent hydrolases"/>
    <property type="match status" value="1"/>
</dbReference>
<gene>
    <name evidence="10" type="primary">nagA</name>
    <name evidence="10" type="ORF">CPT03_19330</name>
</gene>
<evidence type="ECO:0000313" key="10">
    <source>
        <dbReference type="EMBL" id="ATP58460.1"/>
    </source>
</evidence>
<dbReference type="InterPro" id="IPR003764">
    <property type="entry name" value="GlcNAc_6-P_deAcase"/>
</dbReference>
<dbReference type="NCBIfam" id="TIGR00221">
    <property type="entry name" value="nagA"/>
    <property type="match status" value="1"/>
</dbReference>
<dbReference type="Pfam" id="PF01979">
    <property type="entry name" value="Amidohydro_1"/>
    <property type="match status" value="1"/>
</dbReference>
<keyword evidence="3 5" id="KW-0378">Hydrolase</keyword>
<dbReference type="InterPro" id="IPR032466">
    <property type="entry name" value="Metal_Hydrolase"/>
</dbReference>
<feature type="binding site" evidence="7">
    <location>
        <position position="137"/>
    </location>
    <ligand>
        <name>substrate</name>
    </ligand>
</feature>
<organism evidence="10 11">
    <name type="scientific">Pedobacter ginsengisoli</name>
    <dbReference type="NCBI Taxonomy" id="363852"/>
    <lineage>
        <taxon>Bacteria</taxon>
        <taxon>Pseudomonadati</taxon>
        <taxon>Bacteroidota</taxon>
        <taxon>Sphingobacteriia</taxon>
        <taxon>Sphingobacteriales</taxon>
        <taxon>Sphingobacteriaceae</taxon>
        <taxon>Pedobacter</taxon>
    </lineage>
</organism>
<dbReference type="RefSeq" id="WP_099440361.1">
    <property type="nucleotide sequence ID" value="NZ_CP024091.1"/>
</dbReference>
<feature type="binding site" evidence="7">
    <location>
        <position position="247"/>
    </location>
    <ligand>
        <name>substrate</name>
    </ligand>
</feature>
<dbReference type="GO" id="GO:0006046">
    <property type="term" value="P:N-acetylglucosamine catabolic process"/>
    <property type="evidence" value="ECO:0007669"/>
    <property type="project" value="TreeGrafter"/>
</dbReference>
<dbReference type="Gene3D" id="3.20.20.140">
    <property type="entry name" value="Metal-dependent hydrolases"/>
    <property type="match status" value="1"/>
</dbReference>
<keyword evidence="2 8" id="KW-0479">Metal-binding</keyword>
<evidence type="ECO:0000313" key="11">
    <source>
        <dbReference type="Proteomes" id="UP000223749"/>
    </source>
</evidence>
<dbReference type="PANTHER" id="PTHR11113:SF14">
    <property type="entry name" value="N-ACETYLGLUCOSAMINE-6-PHOSPHATE DEACETYLASE"/>
    <property type="match status" value="1"/>
</dbReference>
<dbReference type="SUPFAM" id="SSF51556">
    <property type="entry name" value="Metallo-dependent hydrolases"/>
    <property type="match status" value="1"/>
</dbReference>
<dbReference type="EMBL" id="CP024091">
    <property type="protein sequence ID" value="ATP58460.1"/>
    <property type="molecule type" value="Genomic_DNA"/>
</dbReference>
<feature type="binding site" evidence="8">
    <location>
        <position position="126"/>
    </location>
    <ligand>
        <name>Zn(2+)</name>
        <dbReference type="ChEBI" id="CHEBI:29105"/>
    </ligand>
</feature>
<proteinExistence type="inferred from homology"/>
<dbReference type="InterPro" id="IPR006680">
    <property type="entry name" value="Amidohydro-rel"/>
</dbReference>
<dbReference type="AlphaFoldDB" id="A0A2D1UA33"/>
<evidence type="ECO:0000256" key="8">
    <source>
        <dbReference type="PIRSR" id="PIRSR038994-3"/>
    </source>
</evidence>
<dbReference type="Gene3D" id="2.30.40.10">
    <property type="entry name" value="Urease, subunit C, domain 1"/>
    <property type="match status" value="1"/>
</dbReference>
<comment type="cofactor">
    <cofactor evidence="8">
        <name>a divalent metal cation</name>
        <dbReference type="ChEBI" id="CHEBI:60240"/>
    </cofactor>
    <text evidence="8">Binds 1 divalent metal cation per subunit.</text>
</comment>
<dbReference type="Proteomes" id="UP000223749">
    <property type="component" value="Chromosome"/>
</dbReference>
<comment type="similarity">
    <text evidence="1 5">Belongs to the metallo-dependent hydrolases superfamily. NagA family.</text>
</comment>
<evidence type="ECO:0000256" key="2">
    <source>
        <dbReference type="ARBA" id="ARBA00022723"/>
    </source>
</evidence>
<feature type="binding site" evidence="8">
    <location>
        <position position="212"/>
    </location>
    <ligand>
        <name>Zn(2+)</name>
        <dbReference type="ChEBI" id="CHEBI:29105"/>
    </ligand>
</feature>
<reference evidence="10 11" key="1">
    <citation type="submission" date="2017-10" db="EMBL/GenBank/DDBJ databases">
        <title>Whole genome of Pedobacter ginsengisoli T01R-27 isolated from tomato rhizosphere.</title>
        <authorList>
            <person name="Weon H.-Y."/>
            <person name="Lee S.A."/>
            <person name="Sang M.K."/>
            <person name="Song J."/>
        </authorList>
    </citation>
    <scope>NUCLEOTIDE SEQUENCE [LARGE SCALE GENOMIC DNA]</scope>
    <source>
        <strain evidence="10 11">T01R-27</strain>
    </source>
</reference>
<dbReference type="GO" id="GO:0046872">
    <property type="term" value="F:metal ion binding"/>
    <property type="evidence" value="ECO:0007669"/>
    <property type="project" value="UniProtKB-KW"/>
</dbReference>
<feature type="binding site" evidence="8">
    <location>
        <position position="191"/>
    </location>
    <ligand>
        <name>Zn(2+)</name>
        <dbReference type="ChEBI" id="CHEBI:29105"/>
    </ligand>
</feature>
<dbReference type="PIRSF" id="PIRSF038994">
    <property type="entry name" value="NagA"/>
    <property type="match status" value="1"/>
</dbReference>
<dbReference type="PANTHER" id="PTHR11113">
    <property type="entry name" value="N-ACETYLGLUCOSAMINE-6-PHOSPHATE DEACETYLASE"/>
    <property type="match status" value="1"/>
</dbReference>
<dbReference type="OrthoDB" id="9776488at2"/>
<evidence type="ECO:0000256" key="7">
    <source>
        <dbReference type="PIRSR" id="PIRSR038994-2"/>
    </source>
</evidence>
<feature type="domain" description="Amidohydrolase-related" evidence="9">
    <location>
        <begin position="49"/>
        <end position="363"/>
    </location>
</feature>
<evidence type="ECO:0000256" key="1">
    <source>
        <dbReference type="ARBA" id="ARBA00010716"/>
    </source>
</evidence>
<feature type="binding site" evidence="7">
    <location>
        <begin position="215"/>
        <end position="216"/>
    </location>
    <ligand>
        <name>substrate</name>
    </ligand>
</feature>
<keyword evidence="4 5" id="KW-0119">Carbohydrate metabolism</keyword>
<evidence type="ECO:0000256" key="3">
    <source>
        <dbReference type="ARBA" id="ARBA00022801"/>
    </source>
</evidence>
<keyword evidence="11" id="KW-1185">Reference proteome</keyword>
<feature type="binding site" evidence="7">
    <location>
        <position position="223"/>
    </location>
    <ligand>
        <name>substrate</name>
    </ligand>
</feature>
<evidence type="ECO:0000256" key="6">
    <source>
        <dbReference type="PIRSR" id="PIRSR038994-1"/>
    </source>
</evidence>
<evidence type="ECO:0000256" key="4">
    <source>
        <dbReference type="ARBA" id="ARBA00023277"/>
    </source>
</evidence>
<dbReference type="KEGG" id="pgs:CPT03_19330"/>
<dbReference type="GO" id="GO:0008448">
    <property type="term" value="F:N-acetylglucosamine-6-phosphate deacetylase activity"/>
    <property type="evidence" value="ECO:0007669"/>
    <property type="project" value="InterPro"/>
</dbReference>
<evidence type="ECO:0000256" key="5">
    <source>
        <dbReference type="PIRNR" id="PIRNR038994"/>
    </source>
</evidence>
<feature type="active site" description="Proton donor/acceptor" evidence="6">
    <location>
        <position position="269"/>
    </location>
</feature>
<dbReference type="InterPro" id="IPR011059">
    <property type="entry name" value="Metal-dep_hydrolase_composite"/>
</dbReference>
<protein>
    <submittedName>
        <fullName evidence="10">N-acetylglucosamine-6-phosphate deacetylase</fullName>
    </submittedName>
</protein>
<accession>A0A2D1UA33</accession>
<feature type="binding site" evidence="7">
    <location>
        <begin position="295"/>
        <end position="297"/>
    </location>
    <ligand>
        <name>substrate</name>
    </ligand>
</feature>
<name>A0A2D1UA33_9SPHI</name>
<evidence type="ECO:0000259" key="9">
    <source>
        <dbReference type="Pfam" id="PF01979"/>
    </source>
</evidence>